<comment type="similarity">
    <text evidence="5">Belongs to the TatC family.</text>
</comment>
<dbReference type="PROSITE" id="PS01218">
    <property type="entry name" value="TATC"/>
    <property type="match status" value="1"/>
</dbReference>
<evidence type="ECO:0000256" key="1">
    <source>
        <dbReference type="ARBA" id="ARBA00004141"/>
    </source>
</evidence>
<feature type="transmembrane region" description="Helical" evidence="5">
    <location>
        <begin position="20"/>
        <end position="38"/>
    </location>
</feature>
<dbReference type="HAMAP" id="MF_00902">
    <property type="entry name" value="TatC"/>
    <property type="match status" value="1"/>
</dbReference>
<dbReference type="PRINTS" id="PR01840">
    <property type="entry name" value="TATCFAMILY"/>
</dbReference>
<dbReference type="InterPro" id="IPR002033">
    <property type="entry name" value="TatC"/>
</dbReference>
<dbReference type="Proteomes" id="UP000192478">
    <property type="component" value="Chromosome"/>
</dbReference>
<dbReference type="GO" id="GO:0065002">
    <property type="term" value="P:intracellular protein transmembrane transport"/>
    <property type="evidence" value="ECO:0007669"/>
    <property type="project" value="TreeGrafter"/>
</dbReference>
<accession>A0AAC9RQ95</accession>
<keyword evidence="5" id="KW-0813">Transport</keyword>
<comment type="subunit">
    <text evidence="5">Forms a complex with TatA.</text>
</comment>
<dbReference type="Proteomes" id="UP000177894">
    <property type="component" value="Chromosome"/>
</dbReference>
<dbReference type="KEGG" id="cfm:BJL90_18895"/>
<evidence type="ECO:0000256" key="3">
    <source>
        <dbReference type="ARBA" id="ARBA00022989"/>
    </source>
</evidence>
<keyword evidence="5" id="KW-0653">Protein transport</keyword>
<keyword evidence="5" id="KW-1003">Cell membrane</keyword>
<dbReference type="PANTHER" id="PTHR30371">
    <property type="entry name" value="SEC-INDEPENDENT PROTEIN TRANSLOCASE PROTEIN TATC"/>
    <property type="match status" value="1"/>
</dbReference>
<dbReference type="EMBL" id="CP020559">
    <property type="protein sequence ID" value="ARE88340.1"/>
    <property type="molecule type" value="Genomic_DNA"/>
</dbReference>
<dbReference type="EMBL" id="CP017603">
    <property type="protein sequence ID" value="AOY77742.1"/>
    <property type="molecule type" value="Genomic_DNA"/>
</dbReference>
<feature type="transmembrane region" description="Helical" evidence="5">
    <location>
        <begin position="186"/>
        <end position="203"/>
    </location>
</feature>
<evidence type="ECO:0000256" key="4">
    <source>
        <dbReference type="ARBA" id="ARBA00023136"/>
    </source>
</evidence>
<evidence type="ECO:0000256" key="5">
    <source>
        <dbReference type="HAMAP-Rule" id="MF_00902"/>
    </source>
</evidence>
<keyword evidence="3 5" id="KW-1133">Transmembrane helix</keyword>
<evidence type="ECO:0000313" key="9">
    <source>
        <dbReference type="Proteomes" id="UP000192478"/>
    </source>
</evidence>
<protein>
    <recommendedName>
        <fullName evidence="5">Sec-independent protein translocase protein TatC</fullName>
    </recommendedName>
</protein>
<organism evidence="7 9">
    <name type="scientific">Clostridium formicaceticum</name>
    <dbReference type="NCBI Taxonomy" id="1497"/>
    <lineage>
        <taxon>Bacteria</taxon>
        <taxon>Bacillati</taxon>
        <taxon>Bacillota</taxon>
        <taxon>Clostridia</taxon>
        <taxon>Eubacteriales</taxon>
        <taxon>Clostridiaceae</taxon>
        <taxon>Clostridium</taxon>
    </lineage>
</organism>
<keyword evidence="5" id="KW-0811">Translocation</keyword>
<keyword evidence="2 5" id="KW-0812">Transmembrane</keyword>
<dbReference type="GO" id="GO:0033281">
    <property type="term" value="C:TAT protein transport complex"/>
    <property type="evidence" value="ECO:0007669"/>
    <property type="project" value="UniProtKB-UniRule"/>
</dbReference>
<sequence>MGMDKKMSITEHLGELRYRLIFSLTVLLMGALLVYLNMDKMIRWLMVPLDGKILHFTGPADGLFVTVQIAVVGGIILALPVLIYHVLAFIIPGCTRHERKVVFSSIPPAIFLFFLGMLFGKQKLFPVVLQFFLGVGEAYLNPMLLGSKYFSFLVMLTFTMGLFFQIPLIMVALSRLGIIRSTKLRATRMYGYISIFMVVGTLVPSPDFLTLVGICLPVILLYESSIWIIYLMEKVQEKKEKINYA</sequence>
<keyword evidence="8" id="KW-1185">Reference proteome</keyword>
<dbReference type="NCBIfam" id="TIGR00945">
    <property type="entry name" value="tatC"/>
    <property type="match status" value="1"/>
</dbReference>
<dbReference type="AlphaFoldDB" id="A0AAC9RQ95"/>
<dbReference type="GO" id="GO:0043953">
    <property type="term" value="P:protein transport by the Tat complex"/>
    <property type="evidence" value="ECO:0007669"/>
    <property type="project" value="UniProtKB-UniRule"/>
</dbReference>
<dbReference type="Pfam" id="PF00902">
    <property type="entry name" value="TatC"/>
    <property type="match status" value="1"/>
</dbReference>
<evidence type="ECO:0000313" key="7">
    <source>
        <dbReference type="EMBL" id="ARE88340.1"/>
    </source>
</evidence>
<feature type="transmembrane region" description="Helical" evidence="5">
    <location>
        <begin position="101"/>
        <end position="119"/>
    </location>
</feature>
<dbReference type="GO" id="GO:0009977">
    <property type="term" value="F:proton motive force dependent protein transmembrane transporter activity"/>
    <property type="evidence" value="ECO:0007669"/>
    <property type="project" value="TreeGrafter"/>
</dbReference>
<name>A0AAC9RQ95_9CLOT</name>
<evidence type="ECO:0000313" key="8">
    <source>
        <dbReference type="Proteomes" id="UP000177894"/>
    </source>
</evidence>
<feature type="transmembrane region" description="Helical" evidence="5">
    <location>
        <begin position="149"/>
        <end position="174"/>
    </location>
</feature>
<dbReference type="PANTHER" id="PTHR30371:SF0">
    <property type="entry name" value="SEC-INDEPENDENT PROTEIN TRANSLOCASE PROTEIN TATC, CHLOROPLASTIC-RELATED"/>
    <property type="match status" value="1"/>
</dbReference>
<comment type="function">
    <text evidence="5">Part of the twin-arginine translocation (Tat) system that transports large folded proteins containing a characteristic twin-arginine motif in their signal peptide across membranes.</text>
</comment>
<keyword evidence="4 5" id="KW-0472">Membrane</keyword>
<evidence type="ECO:0000313" key="6">
    <source>
        <dbReference type="EMBL" id="AOY77742.1"/>
    </source>
</evidence>
<feature type="transmembrane region" description="Helical" evidence="5">
    <location>
        <begin position="209"/>
        <end position="232"/>
    </location>
</feature>
<gene>
    <name evidence="7" type="primary">tatC1_1</name>
    <name evidence="5" type="synonym">tatC</name>
    <name evidence="6" type="ORF">BJL90_18895</name>
    <name evidence="7" type="ORF">CLFO_27410</name>
</gene>
<dbReference type="InterPro" id="IPR019820">
    <property type="entry name" value="Sec-indep_translocase_CS"/>
</dbReference>
<proteinExistence type="inferred from homology"/>
<reference evidence="6 8" key="1">
    <citation type="submission" date="2016-10" db="EMBL/GenBank/DDBJ databases">
        <title>Complete Genome Sequence of Acetogen Clostridium formicoaceticum ATCC 27076.</title>
        <authorList>
            <person name="Bao T."/>
            <person name="Cheng C."/>
            <person name="Zhao J."/>
            <person name="Yang S.-T."/>
            <person name="Wang J."/>
            <person name="Wang M."/>
        </authorList>
    </citation>
    <scope>NUCLEOTIDE SEQUENCE [LARGE SCALE GENOMIC DNA]</scope>
    <source>
        <strain evidence="6 8">ATCC 27076</strain>
    </source>
</reference>
<comment type="subcellular location">
    <subcellularLocation>
        <location evidence="5">Cell membrane</location>
        <topology evidence="5">Multi-pass membrane protein</topology>
    </subcellularLocation>
    <subcellularLocation>
        <location evidence="1">Membrane</location>
        <topology evidence="1">Multi-pass membrane protein</topology>
    </subcellularLocation>
</comment>
<reference evidence="7 9" key="2">
    <citation type="submission" date="2017-03" db="EMBL/GenBank/DDBJ databases">
        <title>Complete sequence of Clostridium formicaceticum DSM 92.</title>
        <authorList>
            <person name="Poehlein A."/>
            <person name="Karl M."/>
            <person name="Bengelsdorf F.R."/>
            <person name="Duerre P."/>
            <person name="Daniel R."/>
        </authorList>
    </citation>
    <scope>NUCLEOTIDE SEQUENCE [LARGE SCALE GENOMIC DNA]</scope>
    <source>
        <strain evidence="7 9">DSM 92</strain>
    </source>
</reference>
<feature type="transmembrane region" description="Helical" evidence="5">
    <location>
        <begin position="63"/>
        <end position="89"/>
    </location>
</feature>
<evidence type="ECO:0000256" key="2">
    <source>
        <dbReference type="ARBA" id="ARBA00022692"/>
    </source>
</evidence>